<dbReference type="InterPro" id="IPR036412">
    <property type="entry name" value="HAD-like_sf"/>
</dbReference>
<keyword evidence="1" id="KW-0378">Hydrolase</keyword>
<dbReference type="Gene3D" id="3.30.1240.10">
    <property type="match status" value="1"/>
</dbReference>
<dbReference type="SUPFAM" id="SSF56784">
    <property type="entry name" value="HAD-like"/>
    <property type="match status" value="1"/>
</dbReference>
<dbReference type="Pfam" id="PF08282">
    <property type="entry name" value="Hydrolase_3"/>
    <property type="match status" value="1"/>
</dbReference>
<gene>
    <name evidence="1" type="ORF">H8S02_07770</name>
</gene>
<dbReference type="Proteomes" id="UP000641741">
    <property type="component" value="Unassembled WGS sequence"/>
</dbReference>
<sequence length="284" mass="30277">MNKIKLIALDLDGTALTPQNKVAETTTDAVRRAREAGVYVAVSTGRICGEARDFAVDLDADDLMVTSGGATLSSISGEGCTMRMSMPWEAAVRAAAAVERIGMIAMIYVGETLLITPYDDLGFGSYKTNEGYLTSKKVVPSVAEYIADHHLSVDKIFVRSQDPVTLLRTRAILEQIPGIRVMSSAADNLEVITPAADKGTALGMLCRDIGTDLDHAAAIGDSENDFEMLRAVALPIAMGNASSEVKALCRWETDTNAEDGVAHAIDRILAHNKACDEQAENSGI</sequence>
<name>A0ABR7GNE6_9FIRM</name>
<dbReference type="PANTHER" id="PTHR10000:SF8">
    <property type="entry name" value="HAD SUPERFAMILY HYDROLASE-LIKE, TYPE 3"/>
    <property type="match status" value="1"/>
</dbReference>
<dbReference type="EMBL" id="JACOPK010000006">
    <property type="protein sequence ID" value="MBC5695841.1"/>
    <property type="molecule type" value="Genomic_DNA"/>
</dbReference>
<dbReference type="NCBIfam" id="TIGR01484">
    <property type="entry name" value="HAD-SF-IIB"/>
    <property type="match status" value="1"/>
</dbReference>
<evidence type="ECO:0000313" key="1">
    <source>
        <dbReference type="EMBL" id="MBC5695841.1"/>
    </source>
</evidence>
<dbReference type="PANTHER" id="PTHR10000">
    <property type="entry name" value="PHOSPHOSERINE PHOSPHATASE"/>
    <property type="match status" value="1"/>
</dbReference>
<comment type="caution">
    <text evidence="1">The sequence shown here is derived from an EMBL/GenBank/DDBJ whole genome shotgun (WGS) entry which is preliminary data.</text>
</comment>
<dbReference type="Gene3D" id="3.40.50.1000">
    <property type="entry name" value="HAD superfamily/HAD-like"/>
    <property type="match status" value="1"/>
</dbReference>
<organism evidence="1 2">
    <name type="scientific">Agathobaculum hominis</name>
    <dbReference type="NCBI Taxonomy" id="2763014"/>
    <lineage>
        <taxon>Bacteria</taxon>
        <taxon>Bacillati</taxon>
        <taxon>Bacillota</taxon>
        <taxon>Clostridia</taxon>
        <taxon>Eubacteriales</taxon>
        <taxon>Butyricicoccaceae</taxon>
        <taxon>Agathobaculum</taxon>
    </lineage>
</organism>
<protein>
    <submittedName>
        <fullName evidence="1">HAD-IIB family hydrolase</fullName>
    </submittedName>
</protein>
<proteinExistence type="predicted"/>
<accession>A0ABR7GNE6</accession>
<dbReference type="GO" id="GO:0016787">
    <property type="term" value="F:hydrolase activity"/>
    <property type="evidence" value="ECO:0007669"/>
    <property type="project" value="UniProtKB-KW"/>
</dbReference>
<dbReference type="InterPro" id="IPR023214">
    <property type="entry name" value="HAD_sf"/>
</dbReference>
<dbReference type="PROSITE" id="PS01229">
    <property type="entry name" value="COF_2"/>
    <property type="match status" value="1"/>
</dbReference>
<evidence type="ECO:0000313" key="2">
    <source>
        <dbReference type="Proteomes" id="UP000641741"/>
    </source>
</evidence>
<reference evidence="1 2" key="1">
    <citation type="submission" date="2020-08" db="EMBL/GenBank/DDBJ databases">
        <title>Genome public.</title>
        <authorList>
            <person name="Liu C."/>
            <person name="Sun Q."/>
        </authorList>
    </citation>
    <scope>NUCLEOTIDE SEQUENCE [LARGE SCALE GENOMIC DNA]</scope>
    <source>
        <strain evidence="1 2">M2</strain>
    </source>
</reference>
<keyword evidence="2" id="KW-1185">Reference proteome</keyword>
<dbReference type="RefSeq" id="WP_186970046.1">
    <property type="nucleotide sequence ID" value="NZ_JACOPK010000006.1"/>
</dbReference>
<dbReference type="InterPro" id="IPR006379">
    <property type="entry name" value="HAD-SF_hydro_IIB"/>
</dbReference>